<organism evidence="3 4">
    <name type="scientific">Linnemannia gamsii</name>
    <dbReference type="NCBI Taxonomy" id="64522"/>
    <lineage>
        <taxon>Eukaryota</taxon>
        <taxon>Fungi</taxon>
        <taxon>Fungi incertae sedis</taxon>
        <taxon>Mucoromycota</taxon>
        <taxon>Mortierellomycotina</taxon>
        <taxon>Mortierellomycetes</taxon>
        <taxon>Mortierellales</taxon>
        <taxon>Mortierellaceae</taxon>
        <taxon>Linnemannia</taxon>
    </lineage>
</organism>
<feature type="compositionally biased region" description="Polar residues" evidence="1">
    <location>
        <begin position="343"/>
        <end position="352"/>
    </location>
</feature>
<dbReference type="Pfam" id="PF08171">
    <property type="entry name" value="Mad3_BUB1_II"/>
    <property type="match status" value="1"/>
</dbReference>
<dbReference type="Gene3D" id="1.25.40.430">
    <property type="match status" value="1"/>
</dbReference>
<feature type="region of interest" description="Disordered" evidence="1">
    <location>
        <begin position="578"/>
        <end position="601"/>
    </location>
</feature>
<dbReference type="Pfam" id="PF08311">
    <property type="entry name" value="Mad3_BUB1_I"/>
    <property type="match status" value="1"/>
</dbReference>
<dbReference type="PANTHER" id="PTHR14030">
    <property type="entry name" value="MITOTIC CHECKPOINT SERINE/THREONINE-PROTEIN KINASE BUB1"/>
    <property type="match status" value="1"/>
</dbReference>
<keyword evidence="4" id="KW-1185">Reference proteome</keyword>
<feature type="compositionally biased region" description="Polar residues" evidence="1">
    <location>
        <begin position="786"/>
        <end position="796"/>
    </location>
</feature>
<dbReference type="PROSITE" id="PS51489">
    <property type="entry name" value="BUB1_N"/>
    <property type="match status" value="1"/>
</dbReference>
<dbReference type="EMBL" id="JAAAIM010000037">
    <property type="protein sequence ID" value="KAG0297215.1"/>
    <property type="molecule type" value="Genomic_DNA"/>
</dbReference>
<feature type="region of interest" description="Disordered" evidence="1">
    <location>
        <begin position="517"/>
        <end position="564"/>
    </location>
</feature>
<feature type="region of interest" description="Disordered" evidence="1">
    <location>
        <begin position="1"/>
        <end position="30"/>
    </location>
</feature>
<dbReference type="PANTHER" id="PTHR14030:SF4">
    <property type="entry name" value="BUB1 KINASE, ISOFORM A-RELATED"/>
    <property type="match status" value="1"/>
</dbReference>
<gene>
    <name evidence="3" type="ORF">BGZ96_007273</name>
</gene>
<dbReference type="SMART" id="SM00777">
    <property type="entry name" value="Mad3_BUB1_I"/>
    <property type="match status" value="1"/>
</dbReference>
<evidence type="ECO:0000259" key="2">
    <source>
        <dbReference type="PROSITE" id="PS51489"/>
    </source>
</evidence>
<name>A0ABQ7KE04_9FUNG</name>
<sequence length="873" mass="98170">MQQHHNHQKQHPHNGLSRDSFSPPPASDSSFSSVVVDIDAIELEKENIQPLRQGRSAQTLTRLFTTQHDDRAQQQAVMHGRFQAELSHIDDLDDPMDVYSRYVKWMIENYPQSAGQGHDSQLSPVLERALTDFKDDQRYRNDPRFVKLLIIYSEKISNTIELFNFMEANGIGSEIAMYYEEFADFLESREEFERAREVFITGINRRARPLGRLKKQYEDFERRAQVFKDELELEAAESARSISAQRQQHHQRDRSAEVSSAGEASQRRVLGVKVSGTHSVHSNASVQGHVPIGQEMSTSSTTSATRSTGSSGSSGPSRPNAKLQVYTDQPSQPSAPIKPKATSKVSIPQASASWRDFGPEQVRRKENTREVSSWKGATLSSEDTVPRRILPKLEVYRDPEVSSPREGASQSSTRTSSPRDENKPPSPLAPVQTKHIPTTTTSLDDAQSHSSHMPSTLQTVDLASSGQKFPLTTNASGKPERLMIDLNDIYVDDEEFSIEEIRARCSRYTWRHTNNVSISSNSRKKAPSSSASASPPPSPLLVGSSAKHYRDDPGTGPVLGMPPLKKAQLDNEQDLLSTPSRIQAPSLSVKELLPQSPRDEERHFFGSRRRLTASPTMNTKYASEEMNKIFSDRSRMRRSMDSQWSAEDTQDVGREELDNFTMAYSIPSLPLTLASFSREYLESEIVNEFEDDDDQEGRTEGFVRRLENGHSSTITQDIAALKRRRTEEMALGDNTRSSQGNRLSLREGNRLSSRFDPFRTQESDITIAIRQRTQQLQQEKDESTEGNDNNRGTTTYGYLRPSLGYTSFRSLSSTQRRYGSEGGQSSVEHRGQDELESPFMVFKDDGGNLDVGMTVPMLEDEAPPAFMDKDELI</sequence>
<proteinExistence type="predicted"/>
<feature type="region of interest" description="Disordered" evidence="1">
    <location>
        <begin position="240"/>
        <end position="268"/>
    </location>
</feature>
<evidence type="ECO:0000256" key="1">
    <source>
        <dbReference type="SAM" id="MobiDB-lite"/>
    </source>
</evidence>
<feature type="compositionally biased region" description="Low complexity" evidence="1">
    <location>
        <begin position="297"/>
        <end position="319"/>
    </location>
</feature>
<feature type="region of interest" description="Disordered" evidence="1">
    <location>
        <begin position="813"/>
        <end position="834"/>
    </location>
</feature>
<feature type="domain" description="BUB1 N-terminal" evidence="2">
    <location>
        <begin position="82"/>
        <end position="248"/>
    </location>
</feature>
<feature type="compositionally biased region" description="Low complexity" evidence="1">
    <location>
        <begin position="517"/>
        <end position="533"/>
    </location>
</feature>
<reference evidence="3 4" key="1">
    <citation type="journal article" date="2020" name="Fungal Divers.">
        <title>Resolving the Mortierellaceae phylogeny through synthesis of multi-gene phylogenetics and phylogenomics.</title>
        <authorList>
            <person name="Vandepol N."/>
            <person name="Liber J."/>
            <person name="Desiro A."/>
            <person name="Na H."/>
            <person name="Kennedy M."/>
            <person name="Barry K."/>
            <person name="Grigoriev I.V."/>
            <person name="Miller A.N."/>
            <person name="O'Donnell K."/>
            <person name="Stajich J.E."/>
            <person name="Bonito G."/>
        </authorList>
    </citation>
    <scope>NUCLEOTIDE SEQUENCE [LARGE SCALE GENOMIC DNA]</scope>
    <source>
        <strain evidence="3 4">AD045</strain>
    </source>
</reference>
<accession>A0ABQ7KE04</accession>
<protein>
    <recommendedName>
        <fullName evidence="2">BUB1 N-terminal domain-containing protein</fullName>
    </recommendedName>
</protein>
<feature type="region of interest" description="Disordered" evidence="1">
    <location>
        <begin position="772"/>
        <end position="801"/>
    </location>
</feature>
<dbReference type="InterPro" id="IPR015661">
    <property type="entry name" value="Bub1/Mad3"/>
</dbReference>
<dbReference type="InterPro" id="IPR012572">
    <property type="entry name" value="Mad3/Bub1_II"/>
</dbReference>
<evidence type="ECO:0000313" key="3">
    <source>
        <dbReference type="EMBL" id="KAG0297215.1"/>
    </source>
</evidence>
<feature type="compositionally biased region" description="Basic residues" evidence="1">
    <location>
        <begin position="1"/>
        <end position="12"/>
    </location>
</feature>
<evidence type="ECO:0000313" key="4">
    <source>
        <dbReference type="Proteomes" id="UP001194696"/>
    </source>
</evidence>
<feature type="compositionally biased region" description="Basic and acidic residues" evidence="1">
    <location>
        <begin position="357"/>
        <end position="369"/>
    </location>
</feature>
<dbReference type="InterPro" id="IPR013212">
    <property type="entry name" value="Mad3/Bub1_I"/>
</dbReference>
<feature type="region of interest" description="Disordered" evidence="1">
    <location>
        <begin position="728"/>
        <end position="751"/>
    </location>
</feature>
<comment type="caution">
    <text evidence="3">The sequence shown here is derived from an EMBL/GenBank/DDBJ whole genome shotgun (WGS) entry which is preliminary data.</text>
</comment>
<dbReference type="Proteomes" id="UP001194696">
    <property type="component" value="Unassembled WGS sequence"/>
</dbReference>
<feature type="region of interest" description="Disordered" evidence="1">
    <location>
        <begin position="280"/>
        <end position="436"/>
    </location>
</feature>